<protein>
    <submittedName>
        <fullName evidence="1">Uncharacterized protein</fullName>
    </submittedName>
</protein>
<dbReference type="AlphaFoldDB" id="W2YZM9"/>
<evidence type="ECO:0000313" key="2">
    <source>
        <dbReference type="Proteomes" id="UP000018948"/>
    </source>
</evidence>
<comment type="caution">
    <text evidence="1">The sequence shown here is derived from an EMBL/GenBank/DDBJ whole genome shotgun (WGS) entry which is preliminary data.</text>
</comment>
<sequence length="54" mass="5671">MAVTPAENQSGGKSGARAASNARLLSHFPVFFYSPSPQLAKATRWACHLQASPG</sequence>
<proteinExistence type="predicted"/>
<reference evidence="1 2" key="1">
    <citation type="submission" date="2013-11" db="EMBL/GenBank/DDBJ databases">
        <title>The Genome Sequence of Phytophthora parasitica P10297.</title>
        <authorList>
            <consortium name="The Broad Institute Genomics Platform"/>
            <person name="Russ C."/>
            <person name="Tyler B."/>
            <person name="Panabieres F."/>
            <person name="Shan W."/>
            <person name="Tripathy S."/>
            <person name="Grunwald N."/>
            <person name="Machado M."/>
            <person name="Johnson C.S."/>
            <person name="Walker B."/>
            <person name="Young S.K."/>
            <person name="Zeng Q."/>
            <person name="Gargeya S."/>
            <person name="Fitzgerald M."/>
            <person name="Haas B."/>
            <person name="Abouelleil A."/>
            <person name="Allen A.W."/>
            <person name="Alvarado L."/>
            <person name="Arachchi H.M."/>
            <person name="Berlin A.M."/>
            <person name="Chapman S.B."/>
            <person name="Gainer-Dewar J."/>
            <person name="Goldberg J."/>
            <person name="Griggs A."/>
            <person name="Gujja S."/>
            <person name="Hansen M."/>
            <person name="Howarth C."/>
            <person name="Imamovic A."/>
            <person name="Ireland A."/>
            <person name="Larimer J."/>
            <person name="McCowan C."/>
            <person name="Murphy C."/>
            <person name="Pearson M."/>
            <person name="Poon T.W."/>
            <person name="Priest M."/>
            <person name="Roberts A."/>
            <person name="Saif S."/>
            <person name="Shea T."/>
            <person name="Sisk P."/>
            <person name="Sykes S."/>
            <person name="Wortman J."/>
            <person name="Nusbaum C."/>
            <person name="Birren B."/>
        </authorList>
    </citation>
    <scope>NUCLEOTIDE SEQUENCE [LARGE SCALE GENOMIC DNA]</scope>
    <source>
        <strain evidence="1 2">P10297</strain>
    </source>
</reference>
<evidence type="ECO:0000313" key="1">
    <source>
        <dbReference type="EMBL" id="ETP39419.1"/>
    </source>
</evidence>
<dbReference type="Proteomes" id="UP000018948">
    <property type="component" value="Unassembled WGS sequence"/>
</dbReference>
<organism evidence="1 2">
    <name type="scientific">Phytophthora nicotianae P10297</name>
    <dbReference type="NCBI Taxonomy" id="1317064"/>
    <lineage>
        <taxon>Eukaryota</taxon>
        <taxon>Sar</taxon>
        <taxon>Stramenopiles</taxon>
        <taxon>Oomycota</taxon>
        <taxon>Peronosporomycetes</taxon>
        <taxon>Peronosporales</taxon>
        <taxon>Peronosporaceae</taxon>
        <taxon>Phytophthora</taxon>
    </lineage>
</organism>
<dbReference type="EMBL" id="ANIY01002729">
    <property type="protein sequence ID" value="ETP39419.1"/>
    <property type="molecule type" value="Genomic_DNA"/>
</dbReference>
<name>W2YZM9_PHYNI</name>
<accession>W2YZM9</accession>
<gene>
    <name evidence="1" type="ORF">F442_13113</name>
</gene>